<proteinExistence type="predicted"/>
<evidence type="ECO:0000256" key="4">
    <source>
        <dbReference type="ARBA" id="ARBA00022989"/>
    </source>
</evidence>
<evidence type="ECO:0000313" key="8">
    <source>
        <dbReference type="EMBL" id="MFC5380147.1"/>
    </source>
</evidence>
<name>A0ABW0GKD1_9MICO</name>
<keyword evidence="9" id="KW-1185">Reference proteome</keyword>
<dbReference type="PANTHER" id="PTHR40077:SF2">
    <property type="entry name" value="MEMBRANE PROTEIN"/>
    <property type="match status" value="1"/>
</dbReference>
<evidence type="ECO:0000256" key="6">
    <source>
        <dbReference type="SAM" id="Phobius"/>
    </source>
</evidence>
<comment type="caution">
    <text evidence="8">The sequence shown here is derived from an EMBL/GenBank/DDBJ whole genome shotgun (WGS) entry which is preliminary data.</text>
</comment>
<protein>
    <submittedName>
        <fullName evidence="8">DUF3817 domain-containing protein</fullName>
    </submittedName>
</protein>
<evidence type="ECO:0000259" key="7">
    <source>
        <dbReference type="Pfam" id="PF12823"/>
    </source>
</evidence>
<reference evidence="9" key="1">
    <citation type="journal article" date="2019" name="Int. J. Syst. Evol. Microbiol.">
        <title>The Global Catalogue of Microorganisms (GCM) 10K type strain sequencing project: providing services to taxonomists for standard genome sequencing and annotation.</title>
        <authorList>
            <consortium name="The Broad Institute Genomics Platform"/>
            <consortium name="The Broad Institute Genome Sequencing Center for Infectious Disease"/>
            <person name="Wu L."/>
            <person name="Ma J."/>
        </authorList>
    </citation>
    <scope>NUCLEOTIDE SEQUENCE [LARGE SCALE GENOMIC DNA]</scope>
    <source>
        <strain evidence="9">CCUG 43114</strain>
    </source>
</reference>
<evidence type="ECO:0000256" key="5">
    <source>
        <dbReference type="ARBA" id="ARBA00023136"/>
    </source>
</evidence>
<dbReference type="InterPro" id="IPR023845">
    <property type="entry name" value="DUF3817_TM"/>
</dbReference>
<feature type="transmembrane region" description="Helical" evidence="6">
    <location>
        <begin position="72"/>
        <end position="90"/>
    </location>
</feature>
<keyword evidence="2" id="KW-1003">Cell membrane</keyword>
<feature type="domain" description="DUF3817" evidence="7">
    <location>
        <begin position="5"/>
        <end position="95"/>
    </location>
</feature>
<dbReference type="Pfam" id="PF12823">
    <property type="entry name" value="DUF3817"/>
    <property type="match status" value="1"/>
</dbReference>
<evidence type="ECO:0000256" key="3">
    <source>
        <dbReference type="ARBA" id="ARBA00022692"/>
    </source>
</evidence>
<evidence type="ECO:0000256" key="2">
    <source>
        <dbReference type="ARBA" id="ARBA00022475"/>
    </source>
</evidence>
<keyword evidence="3 6" id="KW-0812">Transmembrane</keyword>
<keyword evidence="5 6" id="KW-0472">Membrane</keyword>
<keyword evidence="4 6" id="KW-1133">Transmembrane helix</keyword>
<evidence type="ECO:0000313" key="9">
    <source>
        <dbReference type="Proteomes" id="UP001596122"/>
    </source>
</evidence>
<dbReference type="NCBIfam" id="TIGR03954">
    <property type="entry name" value="integ_memb_HG"/>
    <property type="match status" value="1"/>
</dbReference>
<comment type="subcellular location">
    <subcellularLocation>
        <location evidence="1">Cell membrane</location>
        <topology evidence="1">Multi-pass membrane protein</topology>
    </subcellularLocation>
</comment>
<feature type="transmembrane region" description="Helical" evidence="6">
    <location>
        <begin position="10"/>
        <end position="28"/>
    </location>
</feature>
<dbReference type="RefSeq" id="WP_340267013.1">
    <property type="nucleotide sequence ID" value="NZ_JBBEOG010000001.1"/>
</dbReference>
<organism evidence="8 9">
    <name type="scientific">Aquipuribacter nitratireducens</name>
    <dbReference type="NCBI Taxonomy" id="650104"/>
    <lineage>
        <taxon>Bacteria</taxon>
        <taxon>Bacillati</taxon>
        <taxon>Actinomycetota</taxon>
        <taxon>Actinomycetes</taxon>
        <taxon>Micrococcales</taxon>
        <taxon>Intrasporangiaceae</taxon>
        <taxon>Aquipuribacter</taxon>
    </lineage>
</organism>
<accession>A0ABW0GKD1</accession>
<evidence type="ECO:0000256" key="1">
    <source>
        <dbReference type="ARBA" id="ARBA00004651"/>
    </source>
</evidence>
<dbReference type="Proteomes" id="UP001596122">
    <property type="component" value="Unassembled WGS sequence"/>
</dbReference>
<sequence>MRAALTRFRVVAWVVGVFLLLLTVGILLRYTDLFGFRTDVLSRTVSPIHGFGYMVYLATGIDLASRRRWRPLTTLGVLLAGTVPFLSFYAERRVTHDVRAELARREADEATAPAS</sequence>
<dbReference type="PANTHER" id="PTHR40077">
    <property type="entry name" value="MEMBRANE PROTEIN-RELATED"/>
    <property type="match status" value="1"/>
</dbReference>
<gene>
    <name evidence="8" type="ORF">ACFPJ6_05045</name>
</gene>
<dbReference type="EMBL" id="JBHSLD010000006">
    <property type="protein sequence ID" value="MFC5380147.1"/>
    <property type="molecule type" value="Genomic_DNA"/>
</dbReference>